<dbReference type="Proteomes" id="UP001217089">
    <property type="component" value="Unassembled WGS sequence"/>
</dbReference>
<dbReference type="InterPro" id="IPR053189">
    <property type="entry name" value="Clp_protease_adapter_ClpF"/>
</dbReference>
<evidence type="ECO:0000259" key="1">
    <source>
        <dbReference type="SMART" id="SM00992"/>
    </source>
</evidence>
<evidence type="ECO:0000313" key="2">
    <source>
        <dbReference type="EMBL" id="KAJ8315185.1"/>
    </source>
</evidence>
<dbReference type="InterPro" id="IPR011722">
    <property type="entry name" value="Hemimethylated_DNA-bd_dom"/>
</dbReference>
<name>A0ABQ9FCZ8_TEGGR</name>
<protein>
    <recommendedName>
        <fullName evidence="1">Hemimethylated DNA-binding domain-containing protein</fullName>
    </recommendedName>
</protein>
<reference evidence="2 3" key="1">
    <citation type="submission" date="2022-12" db="EMBL/GenBank/DDBJ databases">
        <title>Chromosome-level genome of Tegillarca granosa.</title>
        <authorList>
            <person name="Kim J."/>
        </authorList>
    </citation>
    <scope>NUCLEOTIDE SEQUENCE [LARGE SCALE GENOMIC DNA]</scope>
    <source>
        <strain evidence="2">Teg-2019</strain>
        <tissue evidence="2">Adductor muscle</tissue>
    </source>
</reference>
<dbReference type="PANTHER" id="PTHR48439:SF1">
    <property type="entry name" value="HEMIMETHYLATED DNA-BINDING DOMAIN-CONTAINING PROTEIN"/>
    <property type="match status" value="1"/>
</dbReference>
<dbReference type="Pfam" id="PF08755">
    <property type="entry name" value="YccV-like"/>
    <property type="match status" value="1"/>
</dbReference>
<gene>
    <name evidence="2" type="ORF">KUTeg_007335</name>
</gene>
<dbReference type="SMART" id="SM00992">
    <property type="entry name" value="YccV-like"/>
    <property type="match status" value="1"/>
</dbReference>
<keyword evidence="3" id="KW-1185">Reference proteome</keyword>
<feature type="domain" description="Hemimethylated DNA-binding" evidence="1">
    <location>
        <begin position="33"/>
        <end position="114"/>
    </location>
</feature>
<comment type="caution">
    <text evidence="2">The sequence shown here is derived from an EMBL/GenBank/DDBJ whole genome shotgun (WGS) entry which is preliminary data.</text>
</comment>
<dbReference type="PANTHER" id="PTHR48439">
    <property type="entry name" value="HEMIMETHYLATED DNA-BINDING DOMAIN-CONTAINING PROTEIN"/>
    <property type="match status" value="1"/>
</dbReference>
<dbReference type="InterPro" id="IPR036623">
    <property type="entry name" value="Hemimethylated_DNA-bd_sf"/>
</dbReference>
<organism evidence="2 3">
    <name type="scientific">Tegillarca granosa</name>
    <name type="common">Malaysian cockle</name>
    <name type="synonym">Anadara granosa</name>
    <dbReference type="NCBI Taxonomy" id="220873"/>
    <lineage>
        <taxon>Eukaryota</taxon>
        <taxon>Metazoa</taxon>
        <taxon>Spiralia</taxon>
        <taxon>Lophotrochozoa</taxon>
        <taxon>Mollusca</taxon>
        <taxon>Bivalvia</taxon>
        <taxon>Autobranchia</taxon>
        <taxon>Pteriomorphia</taxon>
        <taxon>Arcoida</taxon>
        <taxon>Arcoidea</taxon>
        <taxon>Arcidae</taxon>
        <taxon>Tegillarca</taxon>
    </lineage>
</organism>
<dbReference type="EMBL" id="JARBDR010000337">
    <property type="protein sequence ID" value="KAJ8315185.1"/>
    <property type="molecule type" value="Genomic_DNA"/>
</dbReference>
<proteinExistence type="predicted"/>
<accession>A0ABQ9FCZ8</accession>
<evidence type="ECO:0000313" key="3">
    <source>
        <dbReference type="Proteomes" id="UP001217089"/>
    </source>
</evidence>
<dbReference type="SUPFAM" id="SSF141255">
    <property type="entry name" value="YccV-like"/>
    <property type="match status" value="1"/>
</dbReference>
<dbReference type="Gene3D" id="2.30.30.390">
    <property type="entry name" value="Hemimethylated DNA-binding domain"/>
    <property type="match status" value="1"/>
</dbReference>
<dbReference type="NCBIfam" id="TIGR02097">
    <property type="entry name" value="yccV"/>
    <property type="match status" value="1"/>
</dbReference>
<sequence length="157" mass="18657">MYEHDIKQIIFIINWLSSFNSASLEPRTPRPPEVKYRIGQVIRHKIWGYRGVIIGWDPKLRHWRDMPNYSILVDIRDRMTPQMTYIPEENIEIISNMKIYQLLKYKVDDGVIPALTNRVGPISYKSNNVEKFNICGDTCVFYFLLINTYLFNISMHL</sequence>